<reference evidence="1" key="1">
    <citation type="submission" date="2018-02" db="EMBL/GenBank/DDBJ databases">
        <title>Rhizophora mucronata_Transcriptome.</title>
        <authorList>
            <person name="Meera S.P."/>
            <person name="Sreeshan A."/>
            <person name="Augustine A."/>
        </authorList>
    </citation>
    <scope>NUCLEOTIDE SEQUENCE</scope>
    <source>
        <tissue evidence="1">Leaf</tissue>
    </source>
</reference>
<name>A0A2P2QAI5_RHIMU</name>
<proteinExistence type="predicted"/>
<protein>
    <submittedName>
        <fullName evidence="1">Uncharacterized protein</fullName>
    </submittedName>
</protein>
<dbReference type="AlphaFoldDB" id="A0A2P2QAI5"/>
<sequence length="44" mass="5281">MYTFVHPVCIETQSSPEKIIKSLFQHKYKIWTSMSAIYFQIEVQ</sequence>
<accession>A0A2P2QAI5</accession>
<evidence type="ECO:0000313" key="1">
    <source>
        <dbReference type="EMBL" id="MBX64010.1"/>
    </source>
</evidence>
<organism evidence="1">
    <name type="scientific">Rhizophora mucronata</name>
    <name type="common">Asiatic mangrove</name>
    <dbReference type="NCBI Taxonomy" id="61149"/>
    <lineage>
        <taxon>Eukaryota</taxon>
        <taxon>Viridiplantae</taxon>
        <taxon>Streptophyta</taxon>
        <taxon>Embryophyta</taxon>
        <taxon>Tracheophyta</taxon>
        <taxon>Spermatophyta</taxon>
        <taxon>Magnoliopsida</taxon>
        <taxon>eudicotyledons</taxon>
        <taxon>Gunneridae</taxon>
        <taxon>Pentapetalae</taxon>
        <taxon>rosids</taxon>
        <taxon>fabids</taxon>
        <taxon>Malpighiales</taxon>
        <taxon>Rhizophoraceae</taxon>
        <taxon>Rhizophora</taxon>
    </lineage>
</organism>
<dbReference type="EMBL" id="GGEC01083526">
    <property type="protein sequence ID" value="MBX64010.1"/>
    <property type="molecule type" value="Transcribed_RNA"/>
</dbReference>